<dbReference type="PROSITE" id="PS50885">
    <property type="entry name" value="HAMP"/>
    <property type="match status" value="1"/>
</dbReference>
<dbReference type="EMBL" id="FORX01000003">
    <property type="protein sequence ID" value="SFJ42096.1"/>
    <property type="molecule type" value="Genomic_DNA"/>
</dbReference>
<dbReference type="PROSITE" id="PS50109">
    <property type="entry name" value="HIS_KIN"/>
    <property type="match status" value="1"/>
</dbReference>
<dbReference type="Pfam" id="PF00512">
    <property type="entry name" value="HisKA"/>
    <property type="match status" value="1"/>
</dbReference>
<dbReference type="RefSeq" id="WP_092372919.1">
    <property type="nucleotide sequence ID" value="NZ_FORX01000003.1"/>
</dbReference>
<dbReference type="Proteomes" id="UP000198635">
    <property type="component" value="Unassembled WGS sequence"/>
</dbReference>
<evidence type="ECO:0000256" key="8">
    <source>
        <dbReference type="SAM" id="Phobius"/>
    </source>
</evidence>
<dbReference type="Gene3D" id="3.30.565.10">
    <property type="entry name" value="Histidine kinase-like ATPase, C-terminal domain"/>
    <property type="match status" value="1"/>
</dbReference>
<evidence type="ECO:0000313" key="12">
    <source>
        <dbReference type="EMBL" id="SFJ42096.1"/>
    </source>
</evidence>
<dbReference type="PRINTS" id="PR00344">
    <property type="entry name" value="BCTRLSENSOR"/>
</dbReference>
<dbReference type="CDD" id="cd00130">
    <property type="entry name" value="PAS"/>
    <property type="match status" value="1"/>
</dbReference>
<keyword evidence="7" id="KW-0175">Coiled coil</keyword>
<evidence type="ECO:0000259" key="10">
    <source>
        <dbReference type="PROSITE" id="PS50112"/>
    </source>
</evidence>
<feature type="domain" description="HAMP" evidence="11">
    <location>
        <begin position="211"/>
        <end position="233"/>
    </location>
</feature>
<evidence type="ECO:0000256" key="5">
    <source>
        <dbReference type="ARBA" id="ARBA00022679"/>
    </source>
</evidence>
<dbReference type="EC" id="2.7.13.3" evidence="3"/>
<evidence type="ECO:0000256" key="2">
    <source>
        <dbReference type="ARBA" id="ARBA00004370"/>
    </source>
</evidence>
<dbReference type="Pfam" id="PF02518">
    <property type="entry name" value="HATPase_c"/>
    <property type="match status" value="1"/>
</dbReference>
<dbReference type="InterPro" id="IPR003594">
    <property type="entry name" value="HATPase_dom"/>
</dbReference>
<name>A0A1I3RA88_9BACT</name>
<dbReference type="AlphaFoldDB" id="A0A1I3RA88"/>
<feature type="domain" description="Histidine kinase" evidence="9">
    <location>
        <begin position="380"/>
        <end position="623"/>
    </location>
</feature>
<dbReference type="Pfam" id="PF17149">
    <property type="entry name" value="CHASE5"/>
    <property type="match status" value="1"/>
</dbReference>
<evidence type="ECO:0000313" key="13">
    <source>
        <dbReference type="Proteomes" id="UP000198635"/>
    </source>
</evidence>
<protein>
    <recommendedName>
        <fullName evidence="3">histidine kinase</fullName>
        <ecNumber evidence="3">2.7.13.3</ecNumber>
    </recommendedName>
</protein>
<dbReference type="OrthoDB" id="5522918at2"/>
<dbReference type="NCBIfam" id="TIGR00229">
    <property type="entry name" value="sensory_box"/>
    <property type="match status" value="1"/>
</dbReference>
<keyword evidence="5" id="KW-0808">Transferase</keyword>
<evidence type="ECO:0000256" key="6">
    <source>
        <dbReference type="ARBA" id="ARBA00022777"/>
    </source>
</evidence>
<comment type="subcellular location">
    <subcellularLocation>
        <location evidence="2">Membrane</location>
    </subcellularLocation>
</comment>
<dbReference type="InterPro" id="IPR035965">
    <property type="entry name" value="PAS-like_dom_sf"/>
</dbReference>
<dbReference type="SUPFAM" id="SSF47384">
    <property type="entry name" value="Homodimeric domain of signal transducing histidine kinase"/>
    <property type="match status" value="1"/>
</dbReference>
<dbReference type="InterPro" id="IPR013656">
    <property type="entry name" value="PAS_4"/>
</dbReference>
<dbReference type="SMART" id="SM00091">
    <property type="entry name" value="PAS"/>
    <property type="match status" value="1"/>
</dbReference>
<dbReference type="SUPFAM" id="SSF55785">
    <property type="entry name" value="PYP-like sensor domain (PAS domain)"/>
    <property type="match status" value="1"/>
</dbReference>
<dbReference type="STRING" id="52560.SAMN04488082_10353"/>
<dbReference type="Pfam" id="PF08448">
    <property type="entry name" value="PAS_4"/>
    <property type="match status" value="1"/>
</dbReference>
<dbReference type="SUPFAM" id="SSF55874">
    <property type="entry name" value="ATPase domain of HSP90 chaperone/DNA topoisomerase II/histidine kinase"/>
    <property type="match status" value="1"/>
</dbReference>
<keyword evidence="4" id="KW-0597">Phosphoprotein</keyword>
<proteinExistence type="predicted"/>
<evidence type="ECO:0000259" key="11">
    <source>
        <dbReference type="PROSITE" id="PS50885"/>
    </source>
</evidence>
<dbReference type="InterPro" id="IPR036097">
    <property type="entry name" value="HisK_dim/P_sf"/>
</dbReference>
<dbReference type="PANTHER" id="PTHR43065">
    <property type="entry name" value="SENSOR HISTIDINE KINASE"/>
    <property type="match status" value="1"/>
</dbReference>
<feature type="coiled-coil region" evidence="7">
    <location>
        <begin position="225"/>
        <end position="255"/>
    </location>
</feature>
<dbReference type="GO" id="GO:0000155">
    <property type="term" value="F:phosphorelay sensor kinase activity"/>
    <property type="evidence" value="ECO:0007669"/>
    <property type="project" value="InterPro"/>
</dbReference>
<dbReference type="PROSITE" id="PS50112">
    <property type="entry name" value="PAS"/>
    <property type="match status" value="1"/>
</dbReference>
<dbReference type="InterPro" id="IPR036890">
    <property type="entry name" value="HATPase_C_sf"/>
</dbReference>
<dbReference type="Gene3D" id="1.10.287.130">
    <property type="match status" value="1"/>
</dbReference>
<evidence type="ECO:0000256" key="1">
    <source>
        <dbReference type="ARBA" id="ARBA00000085"/>
    </source>
</evidence>
<dbReference type="InterPro" id="IPR003661">
    <property type="entry name" value="HisK_dim/P_dom"/>
</dbReference>
<evidence type="ECO:0000256" key="7">
    <source>
        <dbReference type="SAM" id="Coils"/>
    </source>
</evidence>
<dbReference type="Gene3D" id="6.10.340.10">
    <property type="match status" value="1"/>
</dbReference>
<dbReference type="Gene3D" id="3.30.450.20">
    <property type="entry name" value="PAS domain"/>
    <property type="match status" value="1"/>
</dbReference>
<keyword evidence="13" id="KW-1185">Reference proteome</keyword>
<keyword evidence="8" id="KW-1133">Transmembrane helix</keyword>
<feature type="transmembrane region" description="Helical" evidence="8">
    <location>
        <begin position="20"/>
        <end position="42"/>
    </location>
</feature>
<evidence type="ECO:0000256" key="3">
    <source>
        <dbReference type="ARBA" id="ARBA00012438"/>
    </source>
</evidence>
<dbReference type="PANTHER" id="PTHR43065:SF42">
    <property type="entry name" value="TWO-COMPONENT SENSOR PPRA"/>
    <property type="match status" value="1"/>
</dbReference>
<comment type="catalytic activity">
    <reaction evidence="1">
        <text>ATP + protein L-histidine = ADP + protein N-phospho-L-histidine.</text>
        <dbReference type="EC" id="2.7.13.3"/>
    </reaction>
</comment>
<sequence length="632" mass="71343">MATSSRILPTDVSGRLGRKLLLWILLGSTVFTVLGTVVQLTFDYRNDREAMLSQLEQIRTSRLSSLTSALWHLDEVQILVQLEGVLEMRDMMYAEVITPEGIRHFRGVQAEEKNLIVRKYPLQYRVLDRIDMIGTLVVAADKSALWRRLLDKSLVIGITQGVQIFLVAILVVFIFYMLVTRHLRRMALYTSGLTIDRLQEPLLLDKSSKWPDEIDIVVRAFNDMRENLLRDIKQRENAEKKLKEAEGYIRNILDSMPSILVSVDVDGRITQWNQQAVLKTGVSVEDAMGRQVADVFPGAPVSMDQIRAAVNTNLPVKIPKVPRMNEDVVTEYVDVTVYPLTTNNAQGAVIRIDDATERVRLEEMLIQSEKMISVGGLAAGMAHEINNPLAGILQNGQVIRNRISPELPANRKLAEELGTDMELISAYFERRGCLRMMDSIMDSGLRAARIVENMLSFSRKNNLRMAEVDIPALLDRTLELAANDYDLKKQYDFRKIRIEREYEENLPLVHCEESKIQQVFFNLIRNGAQAMGSQDRPPCFILRVMSAGTEVRIEIEDNGPGMSEELRKRVFEPFFTTKRVGEGTGLGLSVSYFLIVENHGGRIDVESSPGKGSVFIIHLPLTPVDKTTGGAL</sequence>
<dbReference type="SMART" id="SM00388">
    <property type="entry name" value="HisKA"/>
    <property type="match status" value="1"/>
</dbReference>
<dbReference type="InterPro" id="IPR004358">
    <property type="entry name" value="Sig_transdc_His_kin-like_C"/>
</dbReference>
<keyword evidence="8" id="KW-0472">Membrane</keyword>
<keyword evidence="6" id="KW-0418">Kinase</keyword>
<organism evidence="12 13">
    <name type="scientific">Desulfomicrobium apsheronum</name>
    <dbReference type="NCBI Taxonomy" id="52560"/>
    <lineage>
        <taxon>Bacteria</taxon>
        <taxon>Pseudomonadati</taxon>
        <taxon>Thermodesulfobacteriota</taxon>
        <taxon>Desulfovibrionia</taxon>
        <taxon>Desulfovibrionales</taxon>
        <taxon>Desulfomicrobiaceae</taxon>
        <taxon>Desulfomicrobium</taxon>
    </lineage>
</organism>
<dbReference type="InterPro" id="IPR033414">
    <property type="entry name" value="Sensor_dom"/>
</dbReference>
<feature type="transmembrane region" description="Helical" evidence="8">
    <location>
        <begin position="154"/>
        <end position="179"/>
    </location>
</feature>
<feature type="domain" description="PAS" evidence="10">
    <location>
        <begin position="245"/>
        <end position="296"/>
    </location>
</feature>
<dbReference type="CDD" id="cd00082">
    <property type="entry name" value="HisKA"/>
    <property type="match status" value="1"/>
</dbReference>
<accession>A0A1I3RA88</accession>
<evidence type="ECO:0000256" key="4">
    <source>
        <dbReference type="ARBA" id="ARBA00022553"/>
    </source>
</evidence>
<dbReference type="InterPro" id="IPR003660">
    <property type="entry name" value="HAMP_dom"/>
</dbReference>
<dbReference type="InterPro" id="IPR000014">
    <property type="entry name" value="PAS"/>
</dbReference>
<dbReference type="SMART" id="SM00387">
    <property type="entry name" value="HATPase_c"/>
    <property type="match status" value="1"/>
</dbReference>
<keyword evidence="8" id="KW-0812">Transmembrane</keyword>
<evidence type="ECO:0000259" key="9">
    <source>
        <dbReference type="PROSITE" id="PS50109"/>
    </source>
</evidence>
<reference evidence="13" key="1">
    <citation type="submission" date="2016-10" db="EMBL/GenBank/DDBJ databases">
        <authorList>
            <person name="Varghese N."/>
            <person name="Submissions S."/>
        </authorList>
    </citation>
    <scope>NUCLEOTIDE SEQUENCE [LARGE SCALE GENOMIC DNA]</scope>
    <source>
        <strain evidence="13">DSM 5918</strain>
    </source>
</reference>
<dbReference type="GO" id="GO:0016020">
    <property type="term" value="C:membrane"/>
    <property type="evidence" value="ECO:0007669"/>
    <property type="project" value="UniProtKB-SubCell"/>
</dbReference>
<dbReference type="InterPro" id="IPR005467">
    <property type="entry name" value="His_kinase_dom"/>
</dbReference>
<gene>
    <name evidence="12" type="ORF">SAMN04488082_10353</name>
</gene>